<gene>
    <name evidence="1" type="ORF">BISA_2024</name>
</gene>
<sequence length="268" mass="29479">MNRMNHQHHVIIGIIAALLVIALAAGLAIAYVARSGTNAGNHADINDASTSASGFPTITFGKTVIEQQEYVKAMKTQRAAALNHFKQQYDVSLSSAGWTGDYDGEIPYQWLAKQTIETLKRRHAAYLIGVEQGLVDDDSYAAIVQRMKNVNQGNASAKANGNIVYGRTTFDIDSYISYEVSALKNSYTSNDSNPDMSLSDEDVQAYYDAHDWTLEGVEGKAPLDEIRGNVKAQMRSERYDALVQSKADAIAVTIAWKKLYNFTLQKVA</sequence>
<accession>A0A087D8V0</accession>
<organism evidence="1 2">
    <name type="scientific">Bifidobacterium saguini DSM 23967</name>
    <dbReference type="NCBI Taxonomy" id="1437607"/>
    <lineage>
        <taxon>Bacteria</taxon>
        <taxon>Bacillati</taxon>
        <taxon>Actinomycetota</taxon>
        <taxon>Actinomycetes</taxon>
        <taxon>Bifidobacteriales</taxon>
        <taxon>Bifidobacteriaceae</taxon>
        <taxon>Bifidobacterium</taxon>
    </lineage>
</organism>
<dbReference type="EMBL" id="JGZN01000011">
    <property type="protein sequence ID" value="KFI91950.1"/>
    <property type="molecule type" value="Genomic_DNA"/>
</dbReference>
<evidence type="ECO:0000313" key="1">
    <source>
        <dbReference type="EMBL" id="KFI91950.1"/>
    </source>
</evidence>
<protein>
    <submittedName>
        <fullName evidence="1">Uncharacterized protein</fullName>
    </submittedName>
</protein>
<comment type="caution">
    <text evidence="1">The sequence shown here is derived from an EMBL/GenBank/DDBJ whole genome shotgun (WGS) entry which is preliminary data.</text>
</comment>
<proteinExistence type="predicted"/>
<evidence type="ECO:0000313" key="2">
    <source>
        <dbReference type="Proteomes" id="UP000029066"/>
    </source>
</evidence>
<dbReference type="AlphaFoldDB" id="A0A087D8V0"/>
<dbReference type="STRING" id="1437607.BISA_2024"/>
<name>A0A087D8V0_9BIFI</name>
<dbReference type="Proteomes" id="UP000029066">
    <property type="component" value="Unassembled WGS sequence"/>
</dbReference>
<dbReference type="RefSeq" id="WP_051917424.1">
    <property type="nucleotide sequence ID" value="NZ_JDUT01000011.1"/>
</dbReference>
<reference evidence="1 2" key="1">
    <citation type="submission" date="2014-03" db="EMBL/GenBank/DDBJ databases">
        <title>Genomics of Bifidobacteria.</title>
        <authorList>
            <person name="Ventura M."/>
            <person name="Milani C."/>
            <person name="Lugli G.A."/>
        </authorList>
    </citation>
    <scope>NUCLEOTIDE SEQUENCE [LARGE SCALE GENOMIC DNA]</scope>
    <source>
        <strain evidence="1 2">DSM 23967</strain>
    </source>
</reference>